<dbReference type="InterPro" id="IPR010448">
    <property type="entry name" value="Torsin"/>
</dbReference>
<dbReference type="GO" id="GO:0005635">
    <property type="term" value="C:nuclear envelope"/>
    <property type="evidence" value="ECO:0007669"/>
    <property type="project" value="TreeGrafter"/>
</dbReference>
<dbReference type="GO" id="GO:0005788">
    <property type="term" value="C:endoplasmic reticulum lumen"/>
    <property type="evidence" value="ECO:0007669"/>
    <property type="project" value="TreeGrafter"/>
</dbReference>
<dbReference type="Ensembl" id="ENSXCOT00000016182.1">
    <property type="protein sequence ID" value="ENSXCOP00000015983.1"/>
    <property type="gene ID" value="ENSXCOG00000012072.1"/>
</dbReference>
<dbReference type="GO" id="GO:0019894">
    <property type="term" value="F:kinesin binding"/>
    <property type="evidence" value="ECO:0007669"/>
    <property type="project" value="TreeGrafter"/>
</dbReference>
<reference evidence="2" key="2">
    <citation type="submission" date="2025-09" db="UniProtKB">
        <authorList>
            <consortium name="Ensembl"/>
        </authorList>
    </citation>
    <scope>IDENTIFICATION</scope>
</reference>
<proteinExistence type="predicted"/>
<protein>
    <recommendedName>
        <fullName evidence="1">Torsin-1A C-terminal domain-containing protein</fullName>
    </recommendedName>
</protein>
<dbReference type="STRING" id="32473.ENSXCOP00000015983"/>
<dbReference type="GO" id="GO:0034504">
    <property type="term" value="P:protein localization to nucleus"/>
    <property type="evidence" value="ECO:0007669"/>
    <property type="project" value="TreeGrafter"/>
</dbReference>
<dbReference type="Proteomes" id="UP000261380">
    <property type="component" value="Unplaced"/>
</dbReference>
<reference evidence="2" key="1">
    <citation type="submission" date="2025-08" db="UniProtKB">
        <authorList>
            <consortium name="Ensembl"/>
        </authorList>
    </citation>
    <scope>IDENTIFICATION</scope>
</reference>
<evidence type="ECO:0000313" key="3">
    <source>
        <dbReference type="Proteomes" id="UP000261380"/>
    </source>
</evidence>
<evidence type="ECO:0000259" key="1">
    <source>
        <dbReference type="Pfam" id="PF21376"/>
    </source>
</evidence>
<keyword evidence="3" id="KW-1185">Reference proteome</keyword>
<dbReference type="GeneTree" id="ENSGT00950000182888"/>
<dbReference type="InterPro" id="IPR049337">
    <property type="entry name" value="TOR1A_C"/>
</dbReference>
<dbReference type="PANTHER" id="PTHR10760:SF14">
    <property type="entry name" value="TORSIN-1B"/>
    <property type="match status" value="1"/>
</dbReference>
<sequence>MRNTVILIKHQELINYIRNKVAKFLICRGDNITKTALEFWKAGKGREEITLKDLEKTLSLSVFNDQNGGFFHTSLIDKNLVDFFVPFLPVEEIHIVQCAMAEMKARNLRPNRDVANKVARDMIYFPKDERVFSSTGCKTVQHKLNFYR</sequence>
<dbReference type="Pfam" id="PF21376">
    <property type="entry name" value="TOR1A_C"/>
    <property type="match status" value="1"/>
</dbReference>
<name>A0A3B5LVJ6_9TELE</name>
<feature type="domain" description="Torsin-1A C-terminal" evidence="1">
    <location>
        <begin position="94"/>
        <end position="147"/>
    </location>
</feature>
<accession>A0A3B5LVJ6</accession>
<organism evidence="2 3">
    <name type="scientific">Xiphophorus couchianus</name>
    <name type="common">Monterrey platyfish</name>
    <dbReference type="NCBI Taxonomy" id="32473"/>
    <lineage>
        <taxon>Eukaryota</taxon>
        <taxon>Metazoa</taxon>
        <taxon>Chordata</taxon>
        <taxon>Craniata</taxon>
        <taxon>Vertebrata</taxon>
        <taxon>Euteleostomi</taxon>
        <taxon>Actinopterygii</taxon>
        <taxon>Neopterygii</taxon>
        <taxon>Teleostei</taxon>
        <taxon>Neoteleostei</taxon>
        <taxon>Acanthomorphata</taxon>
        <taxon>Ovalentaria</taxon>
        <taxon>Atherinomorphae</taxon>
        <taxon>Cyprinodontiformes</taxon>
        <taxon>Poeciliidae</taxon>
        <taxon>Poeciliinae</taxon>
        <taxon>Xiphophorus</taxon>
    </lineage>
</organism>
<dbReference type="PANTHER" id="PTHR10760">
    <property type="entry name" value="TORSIN"/>
    <property type="match status" value="1"/>
</dbReference>
<dbReference type="GO" id="GO:0005524">
    <property type="term" value="F:ATP binding"/>
    <property type="evidence" value="ECO:0007669"/>
    <property type="project" value="InterPro"/>
</dbReference>
<evidence type="ECO:0000313" key="2">
    <source>
        <dbReference type="Ensembl" id="ENSXCOP00000015983.1"/>
    </source>
</evidence>
<dbReference type="AlphaFoldDB" id="A0A3B5LVJ6"/>
<dbReference type="GO" id="GO:0016887">
    <property type="term" value="F:ATP hydrolysis activity"/>
    <property type="evidence" value="ECO:0007669"/>
    <property type="project" value="InterPro"/>
</dbReference>
<dbReference type="GO" id="GO:0071763">
    <property type="term" value="P:nuclear membrane organization"/>
    <property type="evidence" value="ECO:0007669"/>
    <property type="project" value="TreeGrafter"/>
</dbReference>